<accession>A0A381NI08</accession>
<dbReference type="SUPFAM" id="SSF53244">
    <property type="entry name" value="MurD-like peptide ligases, peptide-binding domain"/>
    <property type="match status" value="1"/>
</dbReference>
<dbReference type="Pfam" id="PF02875">
    <property type="entry name" value="Mur_ligase_C"/>
    <property type="match status" value="1"/>
</dbReference>
<dbReference type="InterPro" id="IPR005761">
    <property type="entry name" value="UDP-N-AcMur-Glu-dNH2Pim_ligase"/>
</dbReference>
<dbReference type="InterPro" id="IPR004101">
    <property type="entry name" value="Mur_ligase_C"/>
</dbReference>
<evidence type="ECO:0000259" key="3">
    <source>
        <dbReference type="Pfam" id="PF02875"/>
    </source>
</evidence>
<dbReference type="InterPro" id="IPR036615">
    <property type="entry name" value="Mur_ligase_C_dom_sf"/>
</dbReference>
<gene>
    <name evidence="5" type="ORF">METZ01_LOCUS7021</name>
</gene>
<dbReference type="Gene3D" id="3.90.190.20">
    <property type="entry name" value="Mur ligase, C-terminal domain"/>
    <property type="match status" value="1"/>
</dbReference>
<dbReference type="NCBIfam" id="NF001126">
    <property type="entry name" value="PRK00139.1-4"/>
    <property type="match status" value="1"/>
</dbReference>
<dbReference type="GO" id="GO:0008360">
    <property type="term" value="P:regulation of cell shape"/>
    <property type="evidence" value="ECO:0007669"/>
    <property type="project" value="InterPro"/>
</dbReference>
<dbReference type="InterPro" id="IPR013221">
    <property type="entry name" value="Mur_ligase_cen"/>
</dbReference>
<evidence type="ECO:0008006" key="6">
    <source>
        <dbReference type="Google" id="ProtNLM"/>
    </source>
</evidence>
<dbReference type="Gene3D" id="3.40.1190.10">
    <property type="entry name" value="Mur-like, catalytic domain"/>
    <property type="match status" value="1"/>
</dbReference>
<feature type="domain" description="Mur ligase N-terminal catalytic" evidence="2">
    <location>
        <begin position="17"/>
        <end position="65"/>
    </location>
</feature>
<dbReference type="PANTHER" id="PTHR23135">
    <property type="entry name" value="MUR LIGASE FAMILY MEMBER"/>
    <property type="match status" value="1"/>
</dbReference>
<dbReference type="SUPFAM" id="SSF63418">
    <property type="entry name" value="MurE/MurF N-terminal domain"/>
    <property type="match status" value="1"/>
</dbReference>
<dbReference type="AlphaFoldDB" id="A0A381NI08"/>
<name>A0A381NI08_9ZZZZ</name>
<evidence type="ECO:0000256" key="1">
    <source>
        <dbReference type="ARBA" id="ARBA00005898"/>
    </source>
</evidence>
<dbReference type="GO" id="GO:0051301">
    <property type="term" value="P:cell division"/>
    <property type="evidence" value="ECO:0007669"/>
    <property type="project" value="InterPro"/>
</dbReference>
<dbReference type="Pfam" id="PF01225">
    <property type="entry name" value="Mur_ligase"/>
    <property type="match status" value="1"/>
</dbReference>
<feature type="domain" description="Mur ligase central" evidence="4">
    <location>
        <begin position="108"/>
        <end position="313"/>
    </location>
</feature>
<dbReference type="InterPro" id="IPR036565">
    <property type="entry name" value="Mur-like_cat_sf"/>
</dbReference>
<evidence type="ECO:0000259" key="4">
    <source>
        <dbReference type="Pfam" id="PF08245"/>
    </source>
</evidence>
<dbReference type="SUPFAM" id="SSF53623">
    <property type="entry name" value="MurD-like peptide ligases, catalytic domain"/>
    <property type="match status" value="1"/>
</dbReference>
<dbReference type="GO" id="GO:0005737">
    <property type="term" value="C:cytoplasm"/>
    <property type="evidence" value="ECO:0007669"/>
    <property type="project" value="InterPro"/>
</dbReference>
<organism evidence="5">
    <name type="scientific">marine metagenome</name>
    <dbReference type="NCBI Taxonomy" id="408172"/>
    <lineage>
        <taxon>unclassified sequences</taxon>
        <taxon>metagenomes</taxon>
        <taxon>ecological metagenomes</taxon>
    </lineage>
</organism>
<dbReference type="HAMAP" id="MF_00208">
    <property type="entry name" value="MurE"/>
    <property type="match status" value="1"/>
</dbReference>
<dbReference type="EMBL" id="UINC01000372">
    <property type="protein sequence ID" value="SUZ54167.1"/>
    <property type="molecule type" value="Genomic_DNA"/>
</dbReference>
<dbReference type="Pfam" id="PF08245">
    <property type="entry name" value="Mur_ligase_M"/>
    <property type="match status" value="1"/>
</dbReference>
<proteinExistence type="inferred from homology"/>
<dbReference type="GO" id="GO:0005524">
    <property type="term" value="F:ATP binding"/>
    <property type="evidence" value="ECO:0007669"/>
    <property type="project" value="InterPro"/>
</dbReference>
<dbReference type="InterPro" id="IPR035911">
    <property type="entry name" value="MurE/MurF_N"/>
</dbReference>
<reference evidence="5" key="1">
    <citation type="submission" date="2018-05" db="EMBL/GenBank/DDBJ databases">
        <authorList>
            <person name="Lanie J.A."/>
            <person name="Ng W.-L."/>
            <person name="Kazmierczak K.M."/>
            <person name="Andrzejewski T.M."/>
            <person name="Davidsen T.M."/>
            <person name="Wayne K.J."/>
            <person name="Tettelin H."/>
            <person name="Glass J.I."/>
            <person name="Rusch D."/>
            <person name="Podicherti R."/>
            <person name="Tsui H.-C.T."/>
            <person name="Winkler M.E."/>
        </authorList>
    </citation>
    <scope>NUCLEOTIDE SEQUENCE</scope>
</reference>
<evidence type="ECO:0000259" key="2">
    <source>
        <dbReference type="Pfam" id="PF01225"/>
    </source>
</evidence>
<evidence type="ECO:0000313" key="5">
    <source>
        <dbReference type="EMBL" id="SUZ54167.1"/>
    </source>
</evidence>
<dbReference type="InterPro" id="IPR000713">
    <property type="entry name" value="Mur_ligase_N"/>
</dbReference>
<dbReference type="GO" id="GO:0016881">
    <property type="term" value="F:acid-amino acid ligase activity"/>
    <property type="evidence" value="ECO:0007669"/>
    <property type="project" value="InterPro"/>
</dbReference>
<comment type="similarity">
    <text evidence="1">Belongs to the MurCDEF family. MurE subfamily.</text>
</comment>
<protein>
    <recommendedName>
        <fullName evidence="6">Mur ligase central domain-containing protein</fullName>
    </recommendedName>
</protein>
<dbReference type="Gene3D" id="3.40.1390.10">
    <property type="entry name" value="MurE/MurF, N-terminal domain"/>
    <property type="match status" value="1"/>
</dbReference>
<dbReference type="NCBIfam" id="TIGR01085">
    <property type="entry name" value="murE"/>
    <property type="match status" value="1"/>
</dbReference>
<sequence>MSGLTKENPGNFKNLLIKGISLDSRQIGEGFLFCALTGEKANGNHFIEEAFKKGAVFCLTDSKEFVFHLTGSNLDPNILYLKDLKKNLGVISSRLFNDPSKNLETFAVTGTNGKTSCVELISQIAQLIDYQCGYISTIEVSFDGKAVNHSSLLTTPDPISLQRYFHQMVKENTQQVAFEVSSHGLDQHRVDGTSIDTAILTSFSQDHLDYHENIQNYKKAKKKLFYELKPKNIILNTDNKLGKEIYKDLQTTNKSCSFFSVSSETGADFKYSFSRSTNRYIDVNLNTPNKTVKFSLNTISRPLASNAVCAVAALISRGFDLDKVYPKLKDLKFPKGRMDLINLSKKDMCFIDYAHTPEALETSLIELKDAYKDHKLWCIFGCGGERDKDKRPKMGKIAESLSDFLLVTNDNPRSENELDIIKDIRKGIKNKKEVKFIPSRKEAISYCLNKIKASGESNILLISGKGHEEYQDILGKRIKFSDHQQVKDFLKDV</sequence>
<dbReference type="PANTHER" id="PTHR23135:SF4">
    <property type="entry name" value="UDP-N-ACETYLMURAMOYL-L-ALANYL-D-GLUTAMATE--2,6-DIAMINOPIMELATE LIGASE MURE HOMOLOG, CHLOROPLASTIC"/>
    <property type="match status" value="1"/>
</dbReference>
<feature type="domain" description="Mur ligase C-terminal" evidence="3">
    <location>
        <begin position="336"/>
        <end position="466"/>
    </location>
</feature>